<dbReference type="Proteomes" id="UP000095283">
    <property type="component" value="Unplaced"/>
</dbReference>
<organism evidence="2 3">
    <name type="scientific">Heterorhabditis bacteriophora</name>
    <name type="common">Entomopathogenic nematode worm</name>
    <dbReference type="NCBI Taxonomy" id="37862"/>
    <lineage>
        <taxon>Eukaryota</taxon>
        <taxon>Metazoa</taxon>
        <taxon>Ecdysozoa</taxon>
        <taxon>Nematoda</taxon>
        <taxon>Chromadorea</taxon>
        <taxon>Rhabditida</taxon>
        <taxon>Rhabditina</taxon>
        <taxon>Rhabditomorpha</taxon>
        <taxon>Strongyloidea</taxon>
        <taxon>Heterorhabditidae</taxon>
        <taxon>Heterorhabditis</taxon>
    </lineage>
</organism>
<feature type="transmembrane region" description="Helical" evidence="1">
    <location>
        <begin position="12"/>
        <end position="29"/>
    </location>
</feature>
<evidence type="ECO:0000313" key="3">
    <source>
        <dbReference type="WBParaSite" id="Hba_13370"/>
    </source>
</evidence>
<sequence length="44" mass="5137">MGNVELKSTEYRQFIVIVACINAIVSYLFEKVIVENLIIDYWAK</sequence>
<dbReference type="AlphaFoldDB" id="A0A1I7X7B2"/>
<dbReference type="WBParaSite" id="Hba_13370">
    <property type="protein sequence ID" value="Hba_13370"/>
    <property type="gene ID" value="Hba_13370"/>
</dbReference>
<keyword evidence="1" id="KW-1133">Transmembrane helix</keyword>
<evidence type="ECO:0000256" key="1">
    <source>
        <dbReference type="SAM" id="Phobius"/>
    </source>
</evidence>
<accession>A0A1I7X7B2</accession>
<keyword evidence="1" id="KW-0472">Membrane</keyword>
<name>A0A1I7X7B2_HETBA</name>
<keyword evidence="1" id="KW-0812">Transmembrane</keyword>
<keyword evidence="2" id="KW-1185">Reference proteome</keyword>
<evidence type="ECO:0000313" key="2">
    <source>
        <dbReference type="Proteomes" id="UP000095283"/>
    </source>
</evidence>
<protein>
    <submittedName>
        <fullName evidence="3">Cation_ATPase_C domain-containing protein</fullName>
    </submittedName>
</protein>
<proteinExistence type="predicted"/>
<reference evidence="3" key="1">
    <citation type="submission" date="2016-11" db="UniProtKB">
        <authorList>
            <consortium name="WormBaseParasite"/>
        </authorList>
    </citation>
    <scope>IDENTIFICATION</scope>
</reference>